<dbReference type="Pfam" id="PF14310">
    <property type="entry name" value="Fn3-like"/>
    <property type="match status" value="1"/>
</dbReference>
<comment type="similarity">
    <text evidence="3 10">Belongs to the glycosyl hydrolase 3 family.</text>
</comment>
<dbReference type="InterPro" id="IPR019800">
    <property type="entry name" value="Glyco_hydro_3_AS"/>
</dbReference>
<keyword evidence="7 10" id="KW-0378">Hydrolase</keyword>
<proteinExistence type="inferred from homology"/>
<keyword evidence="11" id="KW-0812">Transmembrane</keyword>
<evidence type="ECO:0000256" key="4">
    <source>
        <dbReference type="ARBA" id="ARBA00012744"/>
    </source>
</evidence>
<dbReference type="InterPro" id="IPR026891">
    <property type="entry name" value="Fn3-like"/>
</dbReference>
<evidence type="ECO:0000256" key="9">
    <source>
        <dbReference type="ARBA" id="ARBA00067498"/>
    </source>
</evidence>
<dbReference type="InterPro" id="IPR001764">
    <property type="entry name" value="Glyco_hydro_3_N"/>
</dbReference>
<keyword evidence="6" id="KW-0574">Periplasm</keyword>
<keyword evidence="8 10" id="KW-0326">Glycosidase</keyword>
<keyword evidence="11" id="KW-0472">Membrane</keyword>
<dbReference type="GO" id="GO:0008422">
    <property type="term" value="F:beta-glucosidase activity"/>
    <property type="evidence" value="ECO:0007669"/>
    <property type="project" value="UniProtKB-EC"/>
</dbReference>
<comment type="subcellular location">
    <subcellularLocation>
        <location evidence="2">Periplasm</location>
    </subcellularLocation>
</comment>
<dbReference type="STRING" id="641691.SAMN05421636_102430"/>
<dbReference type="InterPro" id="IPR036962">
    <property type="entry name" value="Glyco_hydro_3_N_sf"/>
</dbReference>
<keyword evidence="5" id="KW-0732">Signal</keyword>
<dbReference type="EMBL" id="FNAO01000002">
    <property type="protein sequence ID" value="SDD95722.1"/>
    <property type="molecule type" value="Genomic_DNA"/>
</dbReference>
<dbReference type="SUPFAM" id="SSF52279">
    <property type="entry name" value="Beta-D-glucan exohydrolase, C-terminal domain"/>
    <property type="match status" value="1"/>
</dbReference>
<sequence length="811" mass="88325">MRLQKYRASLIFLFVLMKQGFFSVTRRQKRGLAWLNEYFGNEVGGKNNKSVTKIRFLGMPFIAIVLLIGLGPFTAQGQNTIPEVESLLQKMTLAEKIGQLNLLTPGGGVATGSVVSEDVEGKIKAGEVGGIFGVTGPDKVRKAQEIAVNSSRLKIPLLIGSDVIHGYKTTFPIPLGSASSWDMELIKQVAQTAAKEATADGINWNFSPMVDIARDPRWGRIAEGAGEDPYLGSAIATAMVQGYQGSDLTAPNTMLACVKHLALYGAVEGGRDYNSVDMGKVKMFNQYLPPYKAAVDAGVASAMTSFNDVDGVPASGNKWLITDLLRKRWGFQGFVVSDYTSVNEMIAHGLGDLQAVSAQAITAGLDMDMVGEGFLTTLKKSLDEGKVTEAAITNACRRILEAKHKLGLFDDPFRYSDEKRPEKDILTDENRNLARKVAAHSFVLLKTHHNTLPLKKTAKIALIGPLADSRNNMLGTWAPTGDPELAVTVLEGFKKVAPDAAIRYAKGANISNDTVMAKNVNVFGPKIEIDKRSPETLLNEALEVAKASDAIVAVVGEASEMTGEAASRTDISIPDAQKKLIQALVKTGKPVVLVLMSGRPLTIETEFKLPVSILQVWHPGVEAGNAIADVVFGDYNPSGKLTATWPRSVGQIPIYHSMKNTGRPAESQAFQKFKSNYLDAPNSPLLPFGYGLSYTEFEYSNLKLNKSEIGRDEALTVSVNLKNTGNFDGEEVVQLYLRDVVRSITPPKRELKGFRKEFLKKGEQKMVTLELQPEDLKFYNSELDFVADPGEFEVFVGTDSDALLKTTFTLK</sequence>
<feature type="domain" description="Fibronectin type III-like" evidence="12">
    <location>
        <begin position="731"/>
        <end position="800"/>
    </location>
</feature>
<accession>A0A1G6YZL4</accession>
<dbReference type="NCBIfam" id="NF011678">
    <property type="entry name" value="PRK15098.1"/>
    <property type="match status" value="1"/>
</dbReference>
<dbReference type="GO" id="GO:0009251">
    <property type="term" value="P:glucan catabolic process"/>
    <property type="evidence" value="ECO:0007669"/>
    <property type="project" value="TreeGrafter"/>
</dbReference>
<evidence type="ECO:0000256" key="8">
    <source>
        <dbReference type="ARBA" id="ARBA00023295"/>
    </source>
</evidence>
<name>A0A1G6YZL4_9FLAO</name>
<dbReference type="InterPro" id="IPR013783">
    <property type="entry name" value="Ig-like_fold"/>
</dbReference>
<dbReference type="InterPro" id="IPR017853">
    <property type="entry name" value="GH"/>
</dbReference>
<evidence type="ECO:0000259" key="12">
    <source>
        <dbReference type="SMART" id="SM01217"/>
    </source>
</evidence>
<keyword evidence="11" id="KW-1133">Transmembrane helix</keyword>
<dbReference type="PRINTS" id="PR00133">
    <property type="entry name" value="GLHYDRLASE3"/>
</dbReference>
<dbReference type="PANTHER" id="PTHR30620:SF16">
    <property type="entry name" value="LYSOSOMAL BETA GLUCOSIDASE"/>
    <property type="match status" value="1"/>
</dbReference>
<evidence type="ECO:0000256" key="11">
    <source>
        <dbReference type="SAM" id="Phobius"/>
    </source>
</evidence>
<reference evidence="13 14" key="1">
    <citation type="submission" date="2016-10" db="EMBL/GenBank/DDBJ databases">
        <authorList>
            <person name="de Groot N.N."/>
        </authorList>
    </citation>
    <scope>NUCLEOTIDE SEQUENCE [LARGE SCALE GENOMIC DNA]</scope>
    <source>
        <strain evidence="13 14">DSM 23421</strain>
    </source>
</reference>
<keyword evidence="14" id="KW-1185">Reference proteome</keyword>
<evidence type="ECO:0000256" key="5">
    <source>
        <dbReference type="ARBA" id="ARBA00022729"/>
    </source>
</evidence>
<dbReference type="AlphaFoldDB" id="A0A1G6YZL4"/>
<dbReference type="Pfam" id="PF01915">
    <property type="entry name" value="Glyco_hydro_3_C"/>
    <property type="match status" value="1"/>
</dbReference>
<evidence type="ECO:0000256" key="7">
    <source>
        <dbReference type="ARBA" id="ARBA00022801"/>
    </source>
</evidence>
<evidence type="ECO:0000256" key="10">
    <source>
        <dbReference type="RuleBase" id="RU361161"/>
    </source>
</evidence>
<dbReference type="SUPFAM" id="SSF51445">
    <property type="entry name" value="(Trans)glycosidases"/>
    <property type="match status" value="1"/>
</dbReference>
<dbReference type="Gene3D" id="3.40.50.1700">
    <property type="entry name" value="Glycoside hydrolase family 3 C-terminal domain"/>
    <property type="match status" value="1"/>
</dbReference>
<dbReference type="FunFam" id="3.40.50.1700:FF:000004">
    <property type="entry name" value="Periplasmic beta-glucosidase"/>
    <property type="match status" value="1"/>
</dbReference>
<gene>
    <name evidence="13" type="ORF">SAMN05421636_102430</name>
</gene>
<dbReference type="FunFam" id="3.20.20.300:FF:000005">
    <property type="entry name" value="Periplasmic beta-glucosidase"/>
    <property type="match status" value="1"/>
</dbReference>
<dbReference type="GO" id="GO:0042597">
    <property type="term" value="C:periplasmic space"/>
    <property type="evidence" value="ECO:0007669"/>
    <property type="project" value="UniProtKB-SubCell"/>
</dbReference>
<dbReference type="EC" id="3.2.1.21" evidence="4"/>
<dbReference type="InterPro" id="IPR036881">
    <property type="entry name" value="Glyco_hydro_3_C_sf"/>
</dbReference>
<comment type="catalytic activity">
    <reaction evidence="1">
        <text>Hydrolysis of terminal, non-reducing beta-D-glucosyl residues with release of beta-D-glucose.</text>
        <dbReference type="EC" id="3.2.1.21"/>
    </reaction>
</comment>
<dbReference type="Gene3D" id="3.20.20.300">
    <property type="entry name" value="Glycoside hydrolase, family 3, N-terminal domain"/>
    <property type="match status" value="1"/>
</dbReference>
<feature type="transmembrane region" description="Helical" evidence="11">
    <location>
        <begin position="56"/>
        <end position="75"/>
    </location>
</feature>
<dbReference type="SMART" id="SM01217">
    <property type="entry name" value="Fn3_like"/>
    <property type="match status" value="1"/>
</dbReference>
<dbReference type="InterPro" id="IPR051915">
    <property type="entry name" value="Cellulose_Degrad_GH3"/>
</dbReference>
<evidence type="ECO:0000313" key="13">
    <source>
        <dbReference type="EMBL" id="SDD95722.1"/>
    </source>
</evidence>
<evidence type="ECO:0000256" key="1">
    <source>
        <dbReference type="ARBA" id="ARBA00000448"/>
    </source>
</evidence>
<protein>
    <recommendedName>
        <fullName evidence="9">Periplasmic beta-glucosidase</fullName>
        <ecNumber evidence="4">3.2.1.21</ecNumber>
    </recommendedName>
</protein>
<dbReference type="InterPro" id="IPR002772">
    <property type="entry name" value="Glyco_hydro_3_C"/>
</dbReference>
<dbReference type="Gene3D" id="2.60.40.10">
    <property type="entry name" value="Immunoglobulins"/>
    <property type="match status" value="1"/>
</dbReference>
<dbReference type="FunFam" id="2.60.40.10:FF:000495">
    <property type="entry name" value="Periplasmic beta-glucosidase"/>
    <property type="match status" value="1"/>
</dbReference>
<evidence type="ECO:0000256" key="2">
    <source>
        <dbReference type="ARBA" id="ARBA00004418"/>
    </source>
</evidence>
<organism evidence="13 14">
    <name type="scientific">Pricia antarctica</name>
    <dbReference type="NCBI Taxonomy" id="641691"/>
    <lineage>
        <taxon>Bacteria</taxon>
        <taxon>Pseudomonadati</taxon>
        <taxon>Bacteroidota</taxon>
        <taxon>Flavobacteriia</taxon>
        <taxon>Flavobacteriales</taxon>
        <taxon>Flavobacteriaceae</taxon>
        <taxon>Pricia</taxon>
    </lineage>
</organism>
<dbReference type="PROSITE" id="PS00775">
    <property type="entry name" value="GLYCOSYL_HYDROL_F3"/>
    <property type="match status" value="1"/>
</dbReference>
<dbReference type="Pfam" id="PF00933">
    <property type="entry name" value="Glyco_hydro_3"/>
    <property type="match status" value="1"/>
</dbReference>
<dbReference type="Proteomes" id="UP000199109">
    <property type="component" value="Unassembled WGS sequence"/>
</dbReference>
<evidence type="ECO:0000256" key="3">
    <source>
        <dbReference type="ARBA" id="ARBA00005336"/>
    </source>
</evidence>
<dbReference type="PANTHER" id="PTHR30620">
    <property type="entry name" value="PERIPLASMIC BETA-GLUCOSIDASE-RELATED"/>
    <property type="match status" value="1"/>
</dbReference>
<evidence type="ECO:0000256" key="6">
    <source>
        <dbReference type="ARBA" id="ARBA00022764"/>
    </source>
</evidence>
<evidence type="ECO:0000313" key="14">
    <source>
        <dbReference type="Proteomes" id="UP000199109"/>
    </source>
</evidence>